<dbReference type="NCBIfam" id="TIGR01930">
    <property type="entry name" value="AcCoA-C-Actrans"/>
    <property type="match status" value="1"/>
</dbReference>
<evidence type="ECO:0000256" key="7">
    <source>
        <dbReference type="PIRSR" id="PIRSR000429-1"/>
    </source>
</evidence>
<keyword evidence="3 8" id="KW-0808">Transferase</keyword>
<evidence type="ECO:0000313" key="12">
    <source>
        <dbReference type="Proteomes" id="UP000177876"/>
    </source>
</evidence>
<protein>
    <recommendedName>
        <fullName evidence="6">Probable acetyl-CoA acetyltransferase</fullName>
        <ecNumber evidence="2">2.3.1.9</ecNumber>
    </recommendedName>
    <alternativeName>
        <fullName evidence="5">Acetoacetyl-CoA thiolase</fullName>
    </alternativeName>
</protein>
<gene>
    <name evidence="11" type="ORF">A2Y75_06120</name>
</gene>
<organism evidence="11 12">
    <name type="scientific">Candidatus Solincola sediminis</name>
    <dbReference type="NCBI Taxonomy" id="1797199"/>
    <lineage>
        <taxon>Bacteria</taxon>
        <taxon>Bacillati</taxon>
        <taxon>Actinomycetota</taxon>
        <taxon>Candidatus Geothermincolia</taxon>
        <taxon>Candidatus Geothermincolales</taxon>
        <taxon>Candidatus Geothermincolaceae</taxon>
        <taxon>Candidatus Solincola</taxon>
    </lineage>
</organism>
<keyword evidence="4 8" id="KW-0012">Acyltransferase</keyword>
<evidence type="ECO:0000256" key="8">
    <source>
        <dbReference type="RuleBase" id="RU003557"/>
    </source>
</evidence>
<dbReference type="STRING" id="1797197.A2Y75_06120"/>
<dbReference type="AlphaFoldDB" id="A0A1F2WKF2"/>
<dbReference type="GO" id="GO:0003985">
    <property type="term" value="F:acetyl-CoA C-acetyltransferase activity"/>
    <property type="evidence" value="ECO:0007669"/>
    <property type="project" value="UniProtKB-EC"/>
</dbReference>
<comment type="caution">
    <text evidence="11">The sequence shown here is derived from an EMBL/GenBank/DDBJ whole genome shotgun (WGS) entry which is preliminary data.</text>
</comment>
<dbReference type="InterPro" id="IPR020610">
    <property type="entry name" value="Thiolase_AS"/>
</dbReference>
<dbReference type="PANTHER" id="PTHR18919">
    <property type="entry name" value="ACETYL-COA C-ACYLTRANSFERASE"/>
    <property type="match status" value="1"/>
</dbReference>
<dbReference type="Pfam" id="PF02803">
    <property type="entry name" value="Thiolase_C"/>
    <property type="match status" value="1"/>
</dbReference>
<dbReference type="Pfam" id="PF00108">
    <property type="entry name" value="Thiolase_N"/>
    <property type="match status" value="1"/>
</dbReference>
<evidence type="ECO:0000259" key="10">
    <source>
        <dbReference type="Pfam" id="PF02803"/>
    </source>
</evidence>
<reference evidence="11 12" key="1">
    <citation type="journal article" date="2016" name="Nat. Commun.">
        <title>Thousands of microbial genomes shed light on interconnected biogeochemical processes in an aquifer system.</title>
        <authorList>
            <person name="Anantharaman K."/>
            <person name="Brown C.T."/>
            <person name="Hug L.A."/>
            <person name="Sharon I."/>
            <person name="Castelle C.J."/>
            <person name="Probst A.J."/>
            <person name="Thomas B.C."/>
            <person name="Singh A."/>
            <person name="Wilkins M.J."/>
            <person name="Karaoz U."/>
            <person name="Brodie E.L."/>
            <person name="Williams K.H."/>
            <person name="Hubbard S.S."/>
            <person name="Banfield J.F."/>
        </authorList>
    </citation>
    <scope>NUCLEOTIDE SEQUENCE [LARGE SCALE GENOMIC DNA]</scope>
</reference>
<feature type="active site" description="Acyl-thioester intermediate" evidence="7">
    <location>
        <position position="88"/>
    </location>
</feature>
<dbReference type="Proteomes" id="UP000177876">
    <property type="component" value="Unassembled WGS sequence"/>
</dbReference>
<dbReference type="InterPro" id="IPR002155">
    <property type="entry name" value="Thiolase"/>
</dbReference>
<accession>A0A1F2WKF2</accession>
<sequence>MKETVIVSSARTAFGRLGGALKDFTAQDLGGIAIAEALKRSGIDPKLIDFVIMGQVLTAGQGQITARQAAVKGGVPPAAGAINVNKVCISSMSALEIADQMIKLEQAEVLVVGGQESMTGAPYLVPKARLGYRMGNGVLVDSMITDGLWDAFKNVHMGQGSDEYAKKYGITRQNMDHLSAVSHQRAAAAMEKGLLDQEIVPVEIPQKKGEPVVFTKDEGVRPDTTEETLAKLRPAFDKEGCITAGNASQINDGACATIVMSADKAKELGLKPLCTIVSYGWSSGEFADLHPHPANAIKKALKRINLEPKDMKLFEINEAFASVVWESMKALGLDPETMENVDVNGGAIAFGHPIGVSGCRIVTTLAYELARRGGGYGAAGICGGGGQGDGMIIKVD</sequence>
<evidence type="ECO:0000256" key="1">
    <source>
        <dbReference type="ARBA" id="ARBA00010982"/>
    </source>
</evidence>
<dbReference type="EMBL" id="MELK01000034">
    <property type="protein sequence ID" value="OFW57336.1"/>
    <property type="molecule type" value="Genomic_DNA"/>
</dbReference>
<dbReference type="PROSITE" id="PS00098">
    <property type="entry name" value="THIOLASE_1"/>
    <property type="match status" value="1"/>
</dbReference>
<evidence type="ECO:0000256" key="5">
    <source>
        <dbReference type="ARBA" id="ARBA00030755"/>
    </source>
</evidence>
<dbReference type="Gene3D" id="3.40.47.10">
    <property type="match status" value="2"/>
</dbReference>
<evidence type="ECO:0000259" key="9">
    <source>
        <dbReference type="Pfam" id="PF00108"/>
    </source>
</evidence>
<dbReference type="CDD" id="cd00751">
    <property type="entry name" value="thiolase"/>
    <property type="match status" value="1"/>
</dbReference>
<dbReference type="EC" id="2.3.1.9" evidence="2"/>
<dbReference type="InterPro" id="IPR016039">
    <property type="entry name" value="Thiolase-like"/>
</dbReference>
<comment type="similarity">
    <text evidence="1 8">Belongs to the thiolase-like superfamily. Thiolase family.</text>
</comment>
<feature type="active site" description="Proton acceptor" evidence="7">
    <location>
        <position position="352"/>
    </location>
</feature>
<feature type="domain" description="Thiolase C-terminal" evidence="10">
    <location>
        <begin position="270"/>
        <end position="394"/>
    </location>
</feature>
<dbReference type="PROSITE" id="PS00099">
    <property type="entry name" value="THIOLASE_3"/>
    <property type="match status" value="1"/>
</dbReference>
<feature type="domain" description="Thiolase N-terminal" evidence="9">
    <location>
        <begin position="5"/>
        <end position="262"/>
    </location>
</feature>
<dbReference type="SUPFAM" id="SSF53901">
    <property type="entry name" value="Thiolase-like"/>
    <property type="match status" value="2"/>
</dbReference>
<evidence type="ECO:0000256" key="3">
    <source>
        <dbReference type="ARBA" id="ARBA00022679"/>
    </source>
</evidence>
<proteinExistence type="inferred from homology"/>
<dbReference type="PANTHER" id="PTHR18919:SF107">
    <property type="entry name" value="ACETYL-COA ACETYLTRANSFERASE, CYTOSOLIC"/>
    <property type="match status" value="1"/>
</dbReference>
<dbReference type="InterPro" id="IPR020617">
    <property type="entry name" value="Thiolase_C"/>
</dbReference>
<feature type="active site" description="Proton acceptor" evidence="7">
    <location>
        <position position="382"/>
    </location>
</feature>
<evidence type="ECO:0000256" key="2">
    <source>
        <dbReference type="ARBA" id="ARBA00012705"/>
    </source>
</evidence>
<evidence type="ECO:0000256" key="4">
    <source>
        <dbReference type="ARBA" id="ARBA00023315"/>
    </source>
</evidence>
<dbReference type="InterPro" id="IPR020615">
    <property type="entry name" value="Thiolase_acyl_enz_int_AS"/>
</dbReference>
<evidence type="ECO:0000313" key="11">
    <source>
        <dbReference type="EMBL" id="OFW57336.1"/>
    </source>
</evidence>
<dbReference type="PIRSF" id="PIRSF000429">
    <property type="entry name" value="Ac-CoA_Ac_transf"/>
    <property type="match status" value="1"/>
</dbReference>
<dbReference type="InterPro" id="IPR020616">
    <property type="entry name" value="Thiolase_N"/>
</dbReference>
<name>A0A1F2WKF2_9ACTN</name>
<evidence type="ECO:0000256" key="6">
    <source>
        <dbReference type="ARBA" id="ARBA00040529"/>
    </source>
</evidence>